<gene>
    <name evidence="3" type="ORF">FHX37_4128</name>
</gene>
<feature type="transmembrane region" description="Helical" evidence="2">
    <location>
        <begin position="6"/>
        <end position="26"/>
    </location>
</feature>
<accession>A0A543NA86</accession>
<evidence type="ECO:0000256" key="2">
    <source>
        <dbReference type="SAM" id="Phobius"/>
    </source>
</evidence>
<organism evidence="3 4">
    <name type="scientific">Haloactinospora alba</name>
    <dbReference type="NCBI Taxonomy" id="405555"/>
    <lineage>
        <taxon>Bacteria</taxon>
        <taxon>Bacillati</taxon>
        <taxon>Actinomycetota</taxon>
        <taxon>Actinomycetes</taxon>
        <taxon>Streptosporangiales</taxon>
        <taxon>Nocardiopsidaceae</taxon>
        <taxon>Haloactinospora</taxon>
    </lineage>
</organism>
<proteinExistence type="predicted"/>
<keyword evidence="2" id="KW-0472">Membrane</keyword>
<dbReference type="AlphaFoldDB" id="A0A543NA86"/>
<feature type="compositionally biased region" description="Basic and acidic residues" evidence="1">
    <location>
        <begin position="106"/>
        <end position="115"/>
    </location>
</feature>
<evidence type="ECO:0000313" key="4">
    <source>
        <dbReference type="Proteomes" id="UP000317422"/>
    </source>
</evidence>
<keyword evidence="4" id="KW-1185">Reference proteome</keyword>
<reference evidence="3 4" key="1">
    <citation type="submission" date="2019-06" db="EMBL/GenBank/DDBJ databases">
        <title>Sequencing the genomes of 1000 actinobacteria strains.</title>
        <authorList>
            <person name="Klenk H.-P."/>
        </authorList>
    </citation>
    <scope>NUCLEOTIDE SEQUENCE [LARGE SCALE GENOMIC DNA]</scope>
    <source>
        <strain evidence="3 4">DSM 45015</strain>
    </source>
</reference>
<comment type="caution">
    <text evidence="3">The sequence shown here is derived from an EMBL/GenBank/DDBJ whole genome shotgun (WGS) entry which is preliminary data.</text>
</comment>
<keyword evidence="2" id="KW-0812">Transmembrane</keyword>
<name>A0A543NA86_9ACTN</name>
<evidence type="ECO:0000256" key="1">
    <source>
        <dbReference type="SAM" id="MobiDB-lite"/>
    </source>
</evidence>
<dbReference type="EMBL" id="VFQC01000002">
    <property type="protein sequence ID" value="TQN28764.1"/>
    <property type="molecule type" value="Genomic_DNA"/>
</dbReference>
<protein>
    <submittedName>
        <fullName evidence="3">Uncharacterized protein</fullName>
    </submittedName>
</protein>
<feature type="compositionally biased region" description="Low complexity" evidence="1">
    <location>
        <begin position="116"/>
        <end position="126"/>
    </location>
</feature>
<sequence length="166" mass="18626">MTVPQFIRTLASLWTLLVMLAVALFPPTRYRDRYERSIPHAAPLPARRGTARRFTVPSPRSGTHDQARISYQDVDSGIVAPAAFPEPELLDPQEHTPVRPYVTEFERHRQQREEQGACPACGAAPAPESPAPPVYGDGLDDVRAELSPLVRQWLDQHEENRAEVVQ</sequence>
<dbReference type="Proteomes" id="UP000317422">
    <property type="component" value="Unassembled WGS sequence"/>
</dbReference>
<feature type="region of interest" description="Disordered" evidence="1">
    <location>
        <begin position="106"/>
        <end position="140"/>
    </location>
</feature>
<keyword evidence="2" id="KW-1133">Transmembrane helix</keyword>
<evidence type="ECO:0000313" key="3">
    <source>
        <dbReference type="EMBL" id="TQN28764.1"/>
    </source>
</evidence>